<dbReference type="InterPro" id="IPR046945">
    <property type="entry name" value="RHMD-like"/>
</dbReference>
<evidence type="ECO:0000256" key="2">
    <source>
        <dbReference type="ARBA" id="ARBA00022723"/>
    </source>
</evidence>
<dbReference type="GO" id="GO:0016052">
    <property type="term" value="P:carbohydrate catabolic process"/>
    <property type="evidence" value="ECO:0007669"/>
    <property type="project" value="TreeGrafter"/>
</dbReference>
<dbReference type="GO" id="GO:0000287">
    <property type="term" value="F:magnesium ion binding"/>
    <property type="evidence" value="ECO:0007669"/>
    <property type="project" value="TreeGrafter"/>
</dbReference>
<dbReference type="InterPro" id="IPR029017">
    <property type="entry name" value="Enolase-like_N"/>
</dbReference>
<dbReference type="InterPro" id="IPR013341">
    <property type="entry name" value="Mandelate_racemase_N_dom"/>
</dbReference>
<dbReference type="Pfam" id="PF13378">
    <property type="entry name" value="MR_MLE_C"/>
    <property type="match status" value="1"/>
</dbReference>
<dbReference type="SMART" id="SM00922">
    <property type="entry name" value="MR_MLE"/>
    <property type="match status" value="1"/>
</dbReference>
<dbReference type="Proteomes" id="UP000240259">
    <property type="component" value="Unassembled WGS sequence"/>
</dbReference>
<dbReference type="EMBL" id="PZJX01000040">
    <property type="protein sequence ID" value="PTE08238.1"/>
    <property type="molecule type" value="Genomic_DNA"/>
</dbReference>
<dbReference type="CDD" id="cd03316">
    <property type="entry name" value="MR_like"/>
    <property type="match status" value="1"/>
</dbReference>
<evidence type="ECO:0000256" key="1">
    <source>
        <dbReference type="ARBA" id="ARBA00001946"/>
    </source>
</evidence>
<gene>
    <name evidence="6" type="ORF">C9427_21600</name>
</gene>
<comment type="caution">
    <text evidence="6">The sequence shown here is derived from an EMBL/GenBank/DDBJ whole genome shotgun (WGS) entry which is preliminary data.</text>
</comment>
<feature type="compositionally biased region" description="Basic and acidic residues" evidence="4">
    <location>
        <begin position="417"/>
        <end position="428"/>
    </location>
</feature>
<dbReference type="PROSITE" id="PS00908">
    <property type="entry name" value="MR_MLE_1"/>
    <property type="match status" value="1"/>
</dbReference>
<evidence type="ECO:0000256" key="4">
    <source>
        <dbReference type="SAM" id="MobiDB-lite"/>
    </source>
</evidence>
<dbReference type="SFLD" id="SFLDS00001">
    <property type="entry name" value="Enolase"/>
    <property type="match status" value="1"/>
</dbReference>
<accession>A0A2T4IRP7</accession>
<evidence type="ECO:0000313" key="7">
    <source>
        <dbReference type="Proteomes" id="UP000240259"/>
    </source>
</evidence>
<evidence type="ECO:0000313" key="6">
    <source>
        <dbReference type="EMBL" id="PTE08238.1"/>
    </source>
</evidence>
<dbReference type="GO" id="GO:0009063">
    <property type="term" value="P:amino acid catabolic process"/>
    <property type="evidence" value="ECO:0007669"/>
    <property type="project" value="InterPro"/>
</dbReference>
<organism evidence="6 7">
    <name type="scientific">Mesorhizobium helmanticense</name>
    <dbReference type="NCBI Taxonomy" id="1776423"/>
    <lineage>
        <taxon>Bacteria</taxon>
        <taxon>Pseudomonadati</taxon>
        <taxon>Pseudomonadota</taxon>
        <taxon>Alphaproteobacteria</taxon>
        <taxon>Hyphomicrobiales</taxon>
        <taxon>Phyllobacteriaceae</taxon>
        <taxon>Mesorhizobium</taxon>
    </lineage>
</organism>
<dbReference type="AlphaFoldDB" id="A0A2T4IRP7"/>
<evidence type="ECO:0000256" key="3">
    <source>
        <dbReference type="ARBA" id="ARBA00022842"/>
    </source>
</evidence>
<dbReference type="PANTHER" id="PTHR13794">
    <property type="entry name" value="ENOLASE SUPERFAMILY, MANDELATE RACEMASE"/>
    <property type="match status" value="1"/>
</dbReference>
<proteinExistence type="predicted"/>
<reference evidence="6 7" key="1">
    <citation type="submission" date="2018-03" db="EMBL/GenBank/DDBJ databases">
        <title>Genome sequence of the symbiotic type strain Mesorhizobium helmanticense CSLC115NT isolated from Lotus corniculatus nodules.</title>
        <authorList>
            <person name="Sannazzaro A.I."/>
            <person name="Torres Tejerizo G.A."/>
            <person name="Dip D."/>
            <person name="Caballero M."/>
            <person name="Pistorio M."/>
            <person name="Estrella M.J."/>
        </authorList>
    </citation>
    <scope>NUCLEOTIDE SEQUENCE [LARGE SCALE GENOMIC DNA]</scope>
    <source>
        <strain evidence="6 7">CSLC115N</strain>
    </source>
</reference>
<comment type="cofactor">
    <cofactor evidence="1">
        <name>Mg(2+)</name>
        <dbReference type="ChEBI" id="CHEBI:18420"/>
    </cofactor>
</comment>
<dbReference type="Pfam" id="PF02746">
    <property type="entry name" value="MR_MLE_N"/>
    <property type="match status" value="1"/>
</dbReference>
<dbReference type="GO" id="GO:0016836">
    <property type="term" value="F:hydro-lyase activity"/>
    <property type="evidence" value="ECO:0007669"/>
    <property type="project" value="TreeGrafter"/>
</dbReference>
<protein>
    <recommendedName>
        <fullName evidence="5">Mandelate racemase/muconate lactonizing enzyme C-terminal domain-containing protein</fullName>
    </recommendedName>
</protein>
<keyword evidence="7" id="KW-1185">Reference proteome</keyword>
<dbReference type="SUPFAM" id="SSF54826">
    <property type="entry name" value="Enolase N-terminal domain-like"/>
    <property type="match status" value="1"/>
</dbReference>
<dbReference type="InterPro" id="IPR013342">
    <property type="entry name" value="Mandelate_racemase_C"/>
</dbReference>
<feature type="domain" description="Mandelate racemase/muconate lactonizing enzyme C-terminal" evidence="5">
    <location>
        <begin position="200"/>
        <end position="303"/>
    </location>
</feature>
<keyword evidence="3" id="KW-0460">Magnesium</keyword>
<dbReference type="InterPro" id="IPR029065">
    <property type="entry name" value="Enolase_C-like"/>
</dbReference>
<dbReference type="PANTHER" id="PTHR13794:SF58">
    <property type="entry name" value="MITOCHONDRIAL ENOLASE SUPERFAMILY MEMBER 1"/>
    <property type="match status" value="1"/>
</dbReference>
<dbReference type="InterPro" id="IPR018110">
    <property type="entry name" value="Mandel_Rmase/mucon_lact_enz_CS"/>
</dbReference>
<dbReference type="Gene3D" id="3.20.20.120">
    <property type="entry name" value="Enolase-like C-terminal domain"/>
    <property type="match status" value="1"/>
</dbReference>
<keyword evidence="2" id="KW-0479">Metal-binding</keyword>
<sequence length="428" mass="46890">MSCPLGQSPPYPPKNFAQWLLNTDANSVCLVFRLLCTERHWEDRMPNDGAGAAAHARPLSADHRIASLEAFQVSWRPNDPPGRRTAIVRVRTESGLTGYGEASPMMGGEHSLLVARDFADSLVGADPFDQAVIHDKLLHRYIKLGPEGSVTGALAALDIALWDIKGKALGLPIYKLLGGAWRTKLPFYASIGGNANRSVDEVVRVVEQRWKAENPAAIKIRWDGDRTRQDHDIPGDIAKARAVRALVGDDFPLAFDANNQYSVGGAIRVGRVLEELGYIWFEEPVQHYDVRAMGEVAQRLDITVSASEQTYTTQALVDMIEAGVRMVQPDIVKMGGITGLMQCAAICFAHGVELVPHQTQPGLGHVANLHVLATLMHNTKPAEFADPDDRMHVAFENPPVPRDGSFEIPDGPGLGLRVRDGEIDRRRS</sequence>
<dbReference type="InterPro" id="IPR036849">
    <property type="entry name" value="Enolase-like_C_sf"/>
</dbReference>
<evidence type="ECO:0000259" key="5">
    <source>
        <dbReference type="SMART" id="SM00922"/>
    </source>
</evidence>
<dbReference type="SUPFAM" id="SSF51604">
    <property type="entry name" value="Enolase C-terminal domain-like"/>
    <property type="match status" value="1"/>
</dbReference>
<name>A0A2T4IRP7_9HYPH</name>
<feature type="region of interest" description="Disordered" evidence="4">
    <location>
        <begin position="397"/>
        <end position="428"/>
    </location>
</feature>
<dbReference type="SFLD" id="SFLDG00179">
    <property type="entry name" value="mandelate_racemase"/>
    <property type="match status" value="1"/>
</dbReference>
<dbReference type="Gene3D" id="3.30.390.10">
    <property type="entry name" value="Enolase-like, N-terminal domain"/>
    <property type="match status" value="1"/>
</dbReference>